<feature type="region of interest" description="N-terminal hotdog fold" evidence="5">
    <location>
        <begin position="940"/>
        <end position="1064"/>
    </location>
</feature>
<dbReference type="SMART" id="SM00824">
    <property type="entry name" value="PKS_TE"/>
    <property type="match status" value="1"/>
</dbReference>
<feature type="active site" description="Proton donor; for dehydratase activity" evidence="5">
    <location>
        <position position="1139"/>
    </location>
</feature>
<dbReference type="Pfam" id="PF22953">
    <property type="entry name" value="SpnB_Rossmann"/>
    <property type="match status" value="1"/>
</dbReference>
<dbReference type="InterPro" id="IPR014031">
    <property type="entry name" value="Ketoacyl_synth_C"/>
</dbReference>
<evidence type="ECO:0000256" key="1">
    <source>
        <dbReference type="ARBA" id="ARBA00022450"/>
    </source>
</evidence>
<dbReference type="InterPro" id="IPR001227">
    <property type="entry name" value="Ac_transferase_dom_sf"/>
</dbReference>
<evidence type="ECO:0000259" key="7">
    <source>
        <dbReference type="PROSITE" id="PS50075"/>
    </source>
</evidence>
<gene>
    <name evidence="10" type="ORF">HNR10_001646</name>
</gene>
<dbReference type="InterPro" id="IPR029058">
    <property type="entry name" value="AB_hydrolase_fold"/>
</dbReference>
<dbReference type="GO" id="GO:0004315">
    <property type="term" value="F:3-oxoacyl-[acyl-carrier-protein] synthase activity"/>
    <property type="evidence" value="ECO:0007669"/>
    <property type="project" value="InterPro"/>
</dbReference>
<comment type="caution">
    <text evidence="10">The sequence shown here is derived from an EMBL/GenBank/DDBJ whole genome shotgun (WGS) entry which is preliminary data.</text>
</comment>
<dbReference type="InterPro" id="IPR020806">
    <property type="entry name" value="PKS_PP-bd"/>
</dbReference>
<feature type="region of interest" description="C-terminal hotdog fold" evidence="5">
    <location>
        <begin position="1078"/>
        <end position="1223"/>
    </location>
</feature>
<dbReference type="PROSITE" id="PS50075">
    <property type="entry name" value="CARRIER"/>
    <property type="match status" value="1"/>
</dbReference>
<evidence type="ECO:0000256" key="2">
    <source>
        <dbReference type="ARBA" id="ARBA00022553"/>
    </source>
</evidence>
<dbReference type="SUPFAM" id="SSF55048">
    <property type="entry name" value="Probable ACP-binding domain of malonyl-CoA ACP transacylase"/>
    <property type="match status" value="1"/>
</dbReference>
<dbReference type="PROSITE" id="PS00012">
    <property type="entry name" value="PHOSPHOPANTETHEINE"/>
    <property type="match status" value="1"/>
</dbReference>
<dbReference type="Pfam" id="PF00698">
    <property type="entry name" value="Acyl_transf_1"/>
    <property type="match status" value="1"/>
</dbReference>
<dbReference type="GO" id="GO:0031177">
    <property type="term" value="F:phosphopantetheine binding"/>
    <property type="evidence" value="ECO:0007669"/>
    <property type="project" value="InterPro"/>
</dbReference>
<dbReference type="RefSeq" id="WP_179822115.1">
    <property type="nucleotide sequence ID" value="NZ_JACCFS010000001.1"/>
</dbReference>
<dbReference type="InterPro" id="IPR009081">
    <property type="entry name" value="PP-bd_ACP"/>
</dbReference>
<dbReference type="SMART" id="SM01294">
    <property type="entry name" value="PKS_PP_betabranch"/>
    <property type="match status" value="1"/>
</dbReference>
<evidence type="ECO:0000256" key="4">
    <source>
        <dbReference type="ARBA" id="ARBA00023315"/>
    </source>
</evidence>
<keyword evidence="3 10" id="KW-0808">Transferase</keyword>
<dbReference type="PROSITE" id="PS00606">
    <property type="entry name" value="KS3_1"/>
    <property type="match status" value="1"/>
</dbReference>
<dbReference type="InterPro" id="IPR020802">
    <property type="entry name" value="TesA-like"/>
</dbReference>
<dbReference type="SUPFAM" id="SSF53901">
    <property type="entry name" value="Thiolase-like"/>
    <property type="match status" value="1"/>
</dbReference>
<dbReference type="InterPro" id="IPR050091">
    <property type="entry name" value="PKS_NRPS_Biosynth_Enz"/>
</dbReference>
<feature type="domain" description="PKS/mFAS DH" evidence="9">
    <location>
        <begin position="940"/>
        <end position="1223"/>
    </location>
</feature>
<sequence>MTQEDKFQDLARRLALDLRHARGRVEELEERRHEPIAVVGIGCRFPGGVTSPEGLWDLVERGKEAIADFPSDRGWDLDSLFDSDPDTPGTSYLRKGGFLYDATRFDAGFFGISPREAVAMDPQQRVALETSWEAVEHAGIDPSTLRGSPTGVYLGLVSQPYGPPIGHAGEELEGYLLTGVMPAVAAGRVAYSLGLEGPTLTVDTACSSSLTAIHLATRALRAGECGLALAGGVSVYTDTGPWVSFSRQRGLAPDGRCKAFSSGADGTSWSEGVGMLLLERLSVARENGHRVLGVLRGSALNQDGASSGLSVPNGLAQQRVIREALADARLTPGEIDLVEAHGTGTTLGDPIEANALLSAYGRDRSGGRPLAVGSLKSNIGHAGAAAGVGGVIKALMAMRHGTMPRTLHAEEPTAHVDWESGAVALLNEAEPWPETGRPRRAAVSSFGVSGTNAHLVLEHPGDGLAEDSDTEPAAAARPADVPAGARSMTWVLSGRTENALRDQAARLYDQVVDRPDQDPAAVGWSLATTRTAFEHRAAVVAPDREGLLRGLRSLVRGEPDDSVVQGTATGSRRTVFVFPGQGSQWQGMAVGLMDTSDVFAGRLDECERALAPYVDWSPSAVLRGEDGAPSLDRDDVVQPVLWAVMVSLAALWRAHGIEPDAVVGHSQGEIAAACVAGALSLDDAARVVALRSQAILELSGTGSMASIALAADEVRERLAGGEDDVHVAAVNGPASTVVAGEPEAVRRLVKEYESLGVHARLVPVEYASHTPHVERLRGRVLDALSGIAAREPVVPVYSSLTGGPLGDTAMDAGYWYRNLRHSVRFEEAARSLVTAGYDTFIEVSAHPVLGPALQQTCEDAGSGGAVVLGTLSRDEGGADRFVASVVRAHTHGVRVDWTTVIPSRRVVELPTYAFQRSHYWAAGSAGNGDVTRAGLGGTGHPMLGAVLSLADDDEYLFTGRIGVDSHPWMADHVVLGTVLVPGTAFLEMALHAGAHVGLARVEELVLHAPLGLPTEGGVQIQIRVGAPDAEGGRPLSVHARSSGADGAPWTRHASGLLTRTSTGQEAPNTEGSWPPPGATPVPVDDFYPRVAELGNAFGPVFNGMRAAWRDGDDLYAEIRLPDGQDADAARFGVHPALMDSAQHPLALPFVSGPADGPSLAESAGLPFTWSDVTLHAAGAAHVRVRVRRTAPDTVALDMTDSSGRPVATVGALVTRPIGPAQLAAATRSGGDDLFRVVWTPPAGAPPPAGEPAPLAVLGPDPLHLADGLAAAGHRVSTHTDTAALHAALADGAPAPSAVLVPCAAVAPEHTAAAAYAATYRALDLLQEWVADERVEDLPLVLLTRGAVAAGDGDEVPDLDHAPLWGLARTVQMEFPDRCVIVDTDDAATAPALMGAVLAGREPQVALRSGDLLVPRLVRAAPEGSVVPDLGAHGTVLVTGANGTVGAVVVRHLVAERGARHLLLVSRSGEEGTSPELRADLTALGASLTFAACDTGDRDALRAVLDSVPAERPLRSVVHIAGTVGGAVFTAQTRALVDHVMRPKVDASLNLHELTRDADLDAFVLFSSAASTLGNPGQANYAAANAYLDALAHRRRAQGLPATTIGWGMWAERSQLTAHLGEADLHRYARMGIAEQITSERGAGLFDEALAADAAHVLAAPLDIAGMTARSLRGADVPTMLRGLVRTPLRRAADRPTDSDGLLGRLSDAAEEDREEMLLDLVRTATADVLGHARPADVAADRDFLEIGFDSLTAVELRNHLGGSTGLRLPAGVVFKHTTPRAMARHLLDRLPVQGTASGAVRPGPDGTAGAGSITAVVTVEETETPDGLVALFGEFCRQGRTADGLRLLETAALVRPAFTGDDGDLPAHAPVVLSGRGVPAPVLVCLPSIVLASGPQEFARLAAGIGRHRDVEVVPHPGFRDGEPLPATLEAALAAQADAVLRCAGQRPFVVVSRSSGGPVAHAVVELLEERGVRPAAVALLDPTHPDDDAVLPTTEAQMIQRGGAMGLTDGVRLTAMGRYMRLFGDVRPRPIATPSVLLRPEEPITDRDGTAIPPFDWALPHSTVTVPGDHFTMLEDHADSVAVLLHEWLSERGL</sequence>
<dbReference type="PROSITE" id="PS52004">
    <property type="entry name" value="KS3_2"/>
    <property type="match status" value="1"/>
</dbReference>
<dbReference type="Pfam" id="PF00550">
    <property type="entry name" value="PP-binding"/>
    <property type="match status" value="1"/>
</dbReference>
<accession>A0A7Z0J9V2</accession>
<dbReference type="InterPro" id="IPR032821">
    <property type="entry name" value="PKS_assoc"/>
</dbReference>
<keyword evidence="4" id="KW-0012">Acyltransferase</keyword>
<dbReference type="EMBL" id="JACCFS010000001">
    <property type="protein sequence ID" value="NYJ33765.1"/>
    <property type="molecule type" value="Genomic_DNA"/>
</dbReference>
<dbReference type="SMART" id="SM00825">
    <property type="entry name" value="PKS_KS"/>
    <property type="match status" value="1"/>
</dbReference>
<dbReference type="InterPro" id="IPR049552">
    <property type="entry name" value="PKS_DH_N"/>
</dbReference>
<dbReference type="Proteomes" id="UP000572051">
    <property type="component" value="Unassembled WGS sequence"/>
</dbReference>
<dbReference type="InterPro" id="IPR001031">
    <property type="entry name" value="Thioesterase"/>
</dbReference>
<dbReference type="InterPro" id="IPR049551">
    <property type="entry name" value="PKS_DH_C"/>
</dbReference>
<dbReference type="GO" id="GO:0004312">
    <property type="term" value="F:fatty acid synthase activity"/>
    <property type="evidence" value="ECO:0007669"/>
    <property type="project" value="TreeGrafter"/>
</dbReference>
<keyword evidence="2" id="KW-0597">Phosphoprotein</keyword>
<feature type="region of interest" description="Disordered" evidence="6">
    <location>
        <begin position="461"/>
        <end position="481"/>
    </location>
</feature>
<dbReference type="InterPro" id="IPR006162">
    <property type="entry name" value="Ppantetheine_attach_site"/>
</dbReference>
<dbReference type="Gene3D" id="3.40.366.10">
    <property type="entry name" value="Malonyl-Coenzyme A Acyl Carrier Protein, domain 2"/>
    <property type="match status" value="1"/>
</dbReference>
<dbReference type="Pfam" id="PF08659">
    <property type="entry name" value="KR"/>
    <property type="match status" value="1"/>
</dbReference>
<protein>
    <submittedName>
        <fullName evidence="10">Acyl transferase domain-containing protein</fullName>
    </submittedName>
</protein>
<feature type="active site" description="Proton acceptor; for dehydratase activity" evidence="5">
    <location>
        <position position="972"/>
    </location>
</feature>
<dbReference type="Pfam" id="PF02801">
    <property type="entry name" value="Ketoacyl-synt_C"/>
    <property type="match status" value="1"/>
</dbReference>
<evidence type="ECO:0000313" key="10">
    <source>
        <dbReference type="EMBL" id="NYJ33765.1"/>
    </source>
</evidence>
<dbReference type="Gene3D" id="3.40.47.10">
    <property type="match status" value="1"/>
</dbReference>
<dbReference type="InterPro" id="IPR016036">
    <property type="entry name" value="Malonyl_transacylase_ACP-bd"/>
</dbReference>
<dbReference type="PANTHER" id="PTHR43775:SF51">
    <property type="entry name" value="INACTIVE PHENOLPHTHIOCEROL SYNTHESIS POLYKETIDE SYNTHASE TYPE I PKS1-RELATED"/>
    <property type="match status" value="1"/>
</dbReference>
<dbReference type="SMART" id="SM00827">
    <property type="entry name" value="PKS_AT"/>
    <property type="match status" value="1"/>
</dbReference>
<keyword evidence="11" id="KW-1185">Reference proteome</keyword>
<dbReference type="CDD" id="cd08956">
    <property type="entry name" value="KR_3_FAS_SDR_x"/>
    <property type="match status" value="1"/>
</dbReference>
<keyword evidence="1" id="KW-0596">Phosphopantetheine</keyword>
<dbReference type="Pfam" id="PF00109">
    <property type="entry name" value="ketoacyl-synt"/>
    <property type="match status" value="1"/>
</dbReference>
<dbReference type="FunFam" id="3.40.47.10:FF:000019">
    <property type="entry name" value="Polyketide synthase type I"/>
    <property type="match status" value="1"/>
</dbReference>
<dbReference type="SUPFAM" id="SSF52151">
    <property type="entry name" value="FabD/lysophospholipase-like"/>
    <property type="match status" value="1"/>
</dbReference>
<dbReference type="InterPro" id="IPR036736">
    <property type="entry name" value="ACP-like_sf"/>
</dbReference>
<dbReference type="Gene3D" id="3.40.50.720">
    <property type="entry name" value="NAD(P)-binding Rossmann-like Domain"/>
    <property type="match status" value="1"/>
</dbReference>
<dbReference type="InterPro" id="IPR014030">
    <property type="entry name" value="Ketoacyl_synth_N"/>
</dbReference>
<dbReference type="SUPFAM" id="SSF51735">
    <property type="entry name" value="NAD(P)-binding Rossmann-fold domains"/>
    <property type="match status" value="2"/>
</dbReference>
<dbReference type="InterPro" id="IPR049900">
    <property type="entry name" value="PKS_mFAS_DH"/>
</dbReference>
<dbReference type="PROSITE" id="PS52019">
    <property type="entry name" value="PKS_MFAS_DH"/>
    <property type="match status" value="1"/>
</dbReference>
<dbReference type="CDD" id="cd00833">
    <property type="entry name" value="PKS"/>
    <property type="match status" value="1"/>
</dbReference>
<dbReference type="SMART" id="SM00826">
    <property type="entry name" value="PKS_DH"/>
    <property type="match status" value="1"/>
</dbReference>
<evidence type="ECO:0000256" key="3">
    <source>
        <dbReference type="ARBA" id="ARBA00022679"/>
    </source>
</evidence>
<dbReference type="InterPro" id="IPR016039">
    <property type="entry name" value="Thiolase-like"/>
</dbReference>
<reference evidence="10 11" key="1">
    <citation type="submission" date="2020-07" db="EMBL/GenBank/DDBJ databases">
        <title>Sequencing the genomes of 1000 actinobacteria strains.</title>
        <authorList>
            <person name="Klenk H.-P."/>
        </authorList>
    </citation>
    <scope>NUCLEOTIDE SEQUENCE [LARGE SCALE GENOMIC DNA]</scope>
    <source>
        <strain evidence="10 11">DSM 44442</strain>
    </source>
</reference>
<organism evidence="10 11">
    <name type="scientific">Nocardiopsis aegyptia</name>
    <dbReference type="NCBI Taxonomy" id="220378"/>
    <lineage>
        <taxon>Bacteria</taxon>
        <taxon>Bacillati</taxon>
        <taxon>Actinomycetota</taxon>
        <taxon>Actinomycetes</taxon>
        <taxon>Streptosporangiales</taxon>
        <taxon>Nocardiopsidaceae</taxon>
        <taxon>Nocardiopsis</taxon>
    </lineage>
</organism>
<dbReference type="Pfam" id="PF14765">
    <property type="entry name" value="PS-DH"/>
    <property type="match status" value="1"/>
</dbReference>
<dbReference type="InterPro" id="IPR016035">
    <property type="entry name" value="Acyl_Trfase/lysoPLipase"/>
</dbReference>
<dbReference type="InterPro" id="IPR013968">
    <property type="entry name" value="PKS_KR"/>
</dbReference>
<evidence type="ECO:0000259" key="8">
    <source>
        <dbReference type="PROSITE" id="PS52004"/>
    </source>
</evidence>
<dbReference type="PANTHER" id="PTHR43775">
    <property type="entry name" value="FATTY ACID SYNTHASE"/>
    <property type="match status" value="1"/>
</dbReference>
<dbReference type="Gene3D" id="3.30.70.3290">
    <property type="match status" value="1"/>
</dbReference>
<evidence type="ECO:0000256" key="5">
    <source>
        <dbReference type="PROSITE-ProRule" id="PRU01363"/>
    </source>
</evidence>
<dbReference type="InterPro" id="IPR055123">
    <property type="entry name" value="SpnB-like_Rossmann"/>
</dbReference>
<name>A0A7Z0J9V2_9ACTN</name>
<dbReference type="Pfam" id="PF21089">
    <property type="entry name" value="PKS_DH_N"/>
    <property type="match status" value="1"/>
</dbReference>
<feature type="compositionally biased region" description="Low complexity" evidence="6">
    <location>
        <begin position="472"/>
        <end position="481"/>
    </location>
</feature>
<dbReference type="InterPro" id="IPR018201">
    <property type="entry name" value="Ketoacyl_synth_AS"/>
</dbReference>
<dbReference type="SUPFAM" id="SSF53474">
    <property type="entry name" value="alpha/beta-Hydrolases"/>
    <property type="match status" value="1"/>
</dbReference>
<dbReference type="GO" id="GO:0006633">
    <property type="term" value="P:fatty acid biosynthetic process"/>
    <property type="evidence" value="ECO:0007669"/>
    <property type="project" value="InterPro"/>
</dbReference>
<dbReference type="FunFam" id="3.40.366.10:FF:000002">
    <property type="entry name" value="Probable polyketide synthase 2"/>
    <property type="match status" value="1"/>
</dbReference>
<dbReference type="InterPro" id="IPR014043">
    <property type="entry name" value="Acyl_transferase_dom"/>
</dbReference>
<dbReference type="Pfam" id="PF00975">
    <property type="entry name" value="Thioesterase"/>
    <property type="match status" value="1"/>
</dbReference>
<dbReference type="InterPro" id="IPR036291">
    <property type="entry name" value="NAD(P)-bd_dom_sf"/>
</dbReference>
<dbReference type="SMART" id="SM00822">
    <property type="entry name" value="PKS_KR"/>
    <property type="match status" value="1"/>
</dbReference>
<dbReference type="InterPro" id="IPR042104">
    <property type="entry name" value="PKS_dehydratase_sf"/>
</dbReference>
<evidence type="ECO:0000259" key="9">
    <source>
        <dbReference type="PROSITE" id="PS52019"/>
    </source>
</evidence>
<dbReference type="Gene3D" id="1.10.1200.10">
    <property type="entry name" value="ACP-like"/>
    <property type="match status" value="1"/>
</dbReference>
<dbReference type="Gene3D" id="3.10.129.110">
    <property type="entry name" value="Polyketide synthase dehydratase"/>
    <property type="match status" value="1"/>
</dbReference>
<dbReference type="InterPro" id="IPR020807">
    <property type="entry name" value="PKS_DH"/>
</dbReference>
<dbReference type="SMART" id="SM00823">
    <property type="entry name" value="PKS_PP"/>
    <property type="match status" value="1"/>
</dbReference>
<evidence type="ECO:0000256" key="6">
    <source>
        <dbReference type="SAM" id="MobiDB-lite"/>
    </source>
</evidence>
<feature type="domain" description="Ketosynthase family 3 (KS3)" evidence="8">
    <location>
        <begin position="33"/>
        <end position="459"/>
    </location>
</feature>
<feature type="domain" description="Carrier" evidence="7">
    <location>
        <begin position="1715"/>
        <end position="1790"/>
    </location>
</feature>
<evidence type="ECO:0000313" key="11">
    <source>
        <dbReference type="Proteomes" id="UP000572051"/>
    </source>
</evidence>
<proteinExistence type="predicted"/>
<dbReference type="Gene3D" id="3.40.50.1820">
    <property type="entry name" value="alpha/beta hydrolase"/>
    <property type="match status" value="1"/>
</dbReference>
<dbReference type="InterPro" id="IPR020841">
    <property type="entry name" value="PKS_Beta-ketoAc_synthase_dom"/>
</dbReference>
<dbReference type="Pfam" id="PF16197">
    <property type="entry name" value="KAsynt_C_assoc"/>
    <property type="match status" value="1"/>
</dbReference>
<dbReference type="InterPro" id="IPR057326">
    <property type="entry name" value="KR_dom"/>
</dbReference>